<dbReference type="GO" id="GO:0032259">
    <property type="term" value="P:methylation"/>
    <property type="evidence" value="ECO:0007669"/>
    <property type="project" value="UniProtKB-KW"/>
</dbReference>
<keyword evidence="3" id="KW-0808">Transferase</keyword>
<feature type="chain" id="PRO_5037953231" evidence="2">
    <location>
        <begin position="17"/>
        <end position="306"/>
    </location>
</feature>
<evidence type="ECO:0000313" key="4">
    <source>
        <dbReference type="Proteomes" id="UP000663918"/>
    </source>
</evidence>
<reference evidence="3" key="1">
    <citation type="submission" date="2020-09" db="EMBL/GenBank/DDBJ databases">
        <title>Brevundimonas sp. LVF2 isolated from a puddle in Goettingen, Germany.</title>
        <authorList>
            <person name="Friedrich I."/>
            <person name="Klassen A."/>
            <person name="Hannes N."/>
            <person name="Schneider D."/>
            <person name="Hertel R."/>
            <person name="Daniel R."/>
        </authorList>
    </citation>
    <scope>NUCLEOTIDE SEQUENCE</scope>
    <source>
        <strain evidence="3">LVF2</strain>
    </source>
</reference>
<keyword evidence="3" id="KW-0489">Methyltransferase</keyword>
<evidence type="ECO:0000256" key="2">
    <source>
        <dbReference type="SAM" id="SignalP"/>
    </source>
</evidence>
<protein>
    <submittedName>
        <fullName evidence="3">Methyltransferase type 11</fullName>
    </submittedName>
</protein>
<keyword evidence="1" id="KW-0175">Coiled coil</keyword>
<feature type="coiled-coil region" evidence="1">
    <location>
        <begin position="114"/>
        <end position="143"/>
    </location>
</feature>
<keyword evidence="2" id="KW-0732">Signal</keyword>
<dbReference type="Proteomes" id="UP000663918">
    <property type="component" value="Chromosome"/>
</dbReference>
<dbReference type="GO" id="GO:0008168">
    <property type="term" value="F:methyltransferase activity"/>
    <property type="evidence" value="ECO:0007669"/>
    <property type="project" value="UniProtKB-KW"/>
</dbReference>
<feature type="signal peptide" evidence="2">
    <location>
        <begin position="1"/>
        <end position="16"/>
    </location>
</feature>
<sequence>MAVCLAVLAPALALGACDNGGVRITTTRSDTDAKGVLKVVDALQCPDSLGSLTRKGSARADGAVCTYTGPRGAEVELHLVTLGDDGADPILKRFEAGLLAVMPQTAADISRSAADSARADAEAARADAESARAEADAARAEAAAEAGAYAGAGAGANAGGDSAHVSAPGMRVDAEGDRASVHMPGIHVEADGDKADVRIGGITIHANDGEGTVNGQLTTGDNEKAVSFKARDDAAEIRTRSPGEAVRQTYLLTDNRPSPNGWRTVGYEARGPRTGPIVVATVRSRERNADGVFDDAKELVTLNVGE</sequence>
<name>A0A975GXV4_9CAUL</name>
<evidence type="ECO:0000313" key="3">
    <source>
        <dbReference type="EMBL" id="QTC93308.1"/>
    </source>
</evidence>
<dbReference type="AlphaFoldDB" id="A0A975GXV4"/>
<dbReference type="EMBL" id="CP062222">
    <property type="protein sequence ID" value="QTC93308.1"/>
    <property type="molecule type" value="Genomic_DNA"/>
</dbReference>
<proteinExistence type="predicted"/>
<organism evidence="3 4">
    <name type="scientific">Brevundimonas goettingensis</name>
    <dbReference type="NCBI Taxonomy" id="2774190"/>
    <lineage>
        <taxon>Bacteria</taxon>
        <taxon>Pseudomonadati</taxon>
        <taxon>Pseudomonadota</taxon>
        <taxon>Alphaproteobacteria</taxon>
        <taxon>Caulobacterales</taxon>
        <taxon>Caulobacteraceae</taxon>
        <taxon>Brevundimonas</taxon>
    </lineage>
</organism>
<gene>
    <name evidence="3" type="ORF">IFJ75_10940</name>
</gene>
<keyword evidence="4" id="KW-1185">Reference proteome</keyword>
<evidence type="ECO:0000256" key="1">
    <source>
        <dbReference type="SAM" id="Coils"/>
    </source>
</evidence>
<accession>A0A975GXV4</accession>
<dbReference type="KEGG" id="bgoe:IFJ75_10940"/>